<evidence type="ECO:0000256" key="2">
    <source>
        <dbReference type="ARBA" id="ARBA00037992"/>
    </source>
</evidence>
<evidence type="ECO:0000259" key="5">
    <source>
        <dbReference type="PROSITE" id="PS51319"/>
    </source>
</evidence>
<feature type="compositionally biased region" description="Basic residues" evidence="4">
    <location>
        <begin position="57"/>
        <end position="70"/>
    </location>
</feature>
<dbReference type="InterPro" id="IPR035441">
    <property type="entry name" value="TFIIS/LEDGF_dom_sf"/>
</dbReference>
<dbReference type="Gene3D" id="1.20.930.10">
    <property type="entry name" value="Conserved domain common to transcription factors TFIIS, elongin A, CRSP70"/>
    <property type="match status" value="1"/>
</dbReference>
<dbReference type="AlphaFoldDB" id="A0A4Q9NMW3"/>
<feature type="domain" description="TFIIS N-terminal" evidence="5">
    <location>
        <begin position="203"/>
        <end position="281"/>
    </location>
</feature>
<evidence type="ECO:0000256" key="4">
    <source>
        <dbReference type="SAM" id="MobiDB-lite"/>
    </source>
</evidence>
<comment type="subcellular location">
    <subcellularLocation>
        <location evidence="3">Nucleus</location>
    </subcellularLocation>
</comment>
<sequence>MSEREAKNSEDLAAAIFGHSDSDLSSDEDDLDIPQRGGSPAGEESSGGDSADDYVQQKKRVPKTKKKSKARRGEDDEEGMGSSQRKRKRASKKKAPEEVDLSQYPPEVASKMKLDMQIEAILKPKKGSRPKRKRKDDDDVLDRFADEEVSRLREAMLTAAADDDQANREKLPATSKLRLLPQVMDVLRKTSLAQSIVDNNLLEGVRRWLEPLPDKSLPALDIQKEFFPILKKMEFIDTNVLKESRLGRVILFYTKCKRVTPDIQRAANDLVSIWSRPIIKRSASYRDRVIPIAQMDAEGGGARSGERLNAILARAREDDKGRVRKNAVMIPQRELGSYTVAPRANAGLSRNNVPVDVDIQRRKQNAERLKSLTRKLTSKT</sequence>
<keyword evidence="3" id="KW-0539">Nucleus</keyword>
<dbReference type="STRING" id="114155.A0A4Q9NMW3"/>
<organism evidence="7 8">
    <name type="scientific">Dichomitus squalens</name>
    <dbReference type="NCBI Taxonomy" id="114155"/>
    <lineage>
        <taxon>Eukaryota</taxon>
        <taxon>Fungi</taxon>
        <taxon>Dikarya</taxon>
        <taxon>Basidiomycota</taxon>
        <taxon>Agaricomycotina</taxon>
        <taxon>Agaricomycetes</taxon>
        <taxon>Polyporales</taxon>
        <taxon>Polyporaceae</taxon>
        <taxon>Dichomitus</taxon>
    </lineage>
</organism>
<reference evidence="7 8" key="1">
    <citation type="submission" date="2019-01" db="EMBL/GenBank/DDBJ databases">
        <title>Draft genome sequences of three monokaryotic isolates of the white-rot basidiomycete fungus Dichomitus squalens.</title>
        <authorList>
            <consortium name="DOE Joint Genome Institute"/>
            <person name="Lopez S.C."/>
            <person name="Andreopoulos B."/>
            <person name="Pangilinan J."/>
            <person name="Lipzen A."/>
            <person name="Riley R."/>
            <person name="Ahrendt S."/>
            <person name="Ng V."/>
            <person name="Barry K."/>
            <person name="Daum C."/>
            <person name="Grigoriev I.V."/>
            <person name="Hilden K.S."/>
            <person name="Makela M.R."/>
            <person name="de Vries R.P."/>
        </authorList>
    </citation>
    <scope>NUCLEOTIDE SEQUENCE [LARGE SCALE GENOMIC DNA]</scope>
    <source>
        <strain evidence="7 8">CBS 464.89</strain>
        <strain evidence="6">OM18370.1</strain>
    </source>
</reference>
<keyword evidence="8" id="KW-1185">Reference proteome</keyword>
<evidence type="ECO:0000256" key="3">
    <source>
        <dbReference type="PROSITE-ProRule" id="PRU00649"/>
    </source>
</evidence>
<dbReference type="EMBL" id="ML143391">
    <property type="protein sequence ID" value="TBU33321.1"/>
    <property type="molecule type" value="Genomic_DNA"/>
</dbReference>
<dbReference type="PANTHER" id="PTHR46010">
    <property type="entry name" value="PROTEIN IWS1 HOMOLOG"/>
    <property type="match status" value="1"/>
</dbReference>
<dbReference type="Pfam" id="PF08711">
    <property type="entry name" value="Med26"/>
    <property type="match status" value="1"/>
</dbReference>
<feature type="compositionally biased region" description="Low complexity" evidence="4">
    <location>
        <begin position="37"/>
        <end position="49"/>
    </location>
</feature>
<dbReference type="OrthoDB" id="21124at2759"/>
<dbReference type="InterPro" id="IPR051037">
    <property type="entry name" value="RNAPII_TF_IWS1"/>
</dbReference>
<feature type="compositionally biased region" description="Basic and acidic residues" evidence="4">
    <location>
        <begin position="1"/>
        <end position="10"/>
    </location>
</feature>
<comment type="similarity">
    <text evidence="2">Belongs to the IWS1 family.</text>
</comment>
<gene>
    <name evidence="7" type="ORF">BD310DRAFT_918047</name>
    <name evidence="6" type="ORF">BD311DRAFT_748360</name>
</gene>
<feature type="compositionally biased region" description="Basic residues" evidence="4">
    <location>
        <begin position="371"/>
        <end position="380"/>
    </location>
</feature>
<dbReference type="GO" id="GO:0016973">
    <property type="term" value="P:poly(A)+ mRNA export from nucleus"/>
    <property type="evidence" value="ECO:0007669"/>
    <property type="project" value="TreeGrafter"/>
</dbReference>
<evidence type="ECO:0000313" key="8">
    <source>
        <dbReference type="Proteomes" id="UP000292082"/>
    </source>
</evidence>
<dbReference type="Proteomes" id="UP000292082">
    <property type="component" value="Unassembled WGS sequence"/>
</dbReference>
<dbReference type="InterPro" id="IPR017923">
    <property type="entry name" value="TFIIS_N"/>
</dbReference>
<evidence type="ECO:0000313" key="7">
    <source>
        <dbReference type="EMBL" id="TBU62710.1"/>
    </source>
</evidence>
<feature type="compositionally biased region" description="Basic residues" evidence="4">
    <location>
        <begin position="84"/>
        <end position="93"/>
    </location>
</feature>
<feature type="region of interest" description="Disordered" evidence="4">
    <location>
        <begin position="1"/>
        <end position="112"/>
    </location>
</feature>
<name>A0A4Q9NMW3_9APHY</name>
<dbReference type="PROSITE" id="PS51319">
    <property type="entry name" value="TFIIS_N"/>
    <property type="match status" value="1"/>
</dbReference>
<dbReference type="Proteomes" id="UP000292957">
    <property type="component" value="Unassembled WGS sequence"/>
</dbReference>
<accession>A0A4Q9NMW3</accession>
<protein>
    <recommendedName>
        <fullName evidence="5">TFIIS N-terminal domain-containing protein</fullName>
    </recommendedName>
</protein>
<feature type="region of interest" description="Disordered" evidence="4">
    <location>
        <begin position="357"/>
        <end position="380"/>
    </location>
</feature>
<feature type="compositionally biased region" description="Basic and acidic residues" evidence="4">
    <location>
        <begin position="358"/>
        <end position="370"/>
    </location>
</feature>
<evidence type="ECO:0000256" key="1">
    <source>
        <dbReference type="ARBA" id="ARBA00037349"/>
    </source>
</evidence>
<comment type="function">
    <text evidence="1">Transcription factor involved in RNA polymerase II transcription regulation. May function in both SPT15/TBP post-recruitment and recruitment steps of transcription.</text>
</comment>
<evidence type="ECO:0000313" key="6">
    <source>
        <dbReference type="EMBL" id="TBU33321.1"/>
    </source>
</evidence>
<proteinExistence type="inferred from homology"/>
<dbReference type="PANTHER" id="PTHR46010:SF1">
    <property type="entry name" value="PROTEIN IWS1 HOMOLOG"/>
    <property type="match status" value="1"/>
</dbReference>
<dbReference type="GO" id="GO:0005634">
    <property type="term" value="C:nucleus"/>
    <property type="evidence" value="ECO:0007669"/>
    <property type="project" value="UniProtKB-SubCell"/>
</dbReference>
<dbReference type="EMBL" id="ML145092">
    <property type="protein sequence ID" value="TBU62710.1"/>
    <property type="molecule type" value="Genomic_DNA"/>
</dbReference>